<protein>
    <recommendedName>
        <fullName evidence="5">Origin recognition complex subunit 2</fullName>
    </recommendedName>
</protein>
<dbReference type="GO" id="GO:0005664">
    <property type="term" value="C:nuclear origin of replication recognition complex"/>
    <property type="evidence" value="ECO:0007669"/>
    <property type="project" value="UniProtKB-UniRule"/>
</dbReference>
<evidence type="ECO:0000313" key="9">
    <source>
        <dbReference type="EMBL" id="CRK18399.1"/>
    </source>
</evidence>
<reference evidence="10" key="1">
    <citation type="submission" date="2015-05" db="EMBL/GenBank/DDBJ databases">
        <authorList>
            <person name="Fogelqvist Johan"/>
        </authorList>
    </citation>
    <scope>NUCLEOTIDE SEQUENCE [LARGE SCALE GENOMIC DNA]</scope>
</reference>
<proteinExistence type="inferred from homology"/>
<sequence length="555" mass="61465">MVRRKPLQEEAAESPSRSSVKRARPDPEDGNDTLAETPSKRKRGSLQLNKIADVYDVPDDELPKDSASEIEQPTPTPKRKRGRPRKDATPLTNGIATPSKLRQSRNLETPTKSTGANGFTPRKKAAVDRSAKRKSARALIERVVGDDISEEEDEGGLARAIYESSEDDDEDDTEAAAATTPSKKTPARKGRPPKIRSPTPPRDLPAHEMYFEHNKPGRTKTSNNTLASIDLLTHDEYFSIIRDLKDHHAEDLVFLQSLHEGSFGQWSFELAEGFSLCLYGLGSKRPLLTRFAEHTYAKIQKHDRHKIVIVNGYVRTITLRDILNTVASTLALDPTHKLPAQPSAMLQALLSHLTEAGMTLTLLLNSIDAPPLRKPATQQALAALAAHPNIRFLCSADTPDFSLLWDAALRASFNFLFHDTTTFAKPAAELDPVDDVHDLLGRRARAINGKEGVVFVLASLPENAKSLFRLLVAEVLIAAEDGDDGDDSAAVEYRMLYNKAVEEFICSSEMAFRTLLKEFHDHQMITSSKDAIGTELLSVPFRKDELEGILEELMT</sequence>
<feature type="compositionally biased region" description="Basic residues" evidence="6">
    <location>
        <begin position="185"/>
        <end position="194"/>
    </location>
</feature>
<evidence type="ECO:0000256" key="5">
    <source>
        <dbReference type="RuleBase" id="RU368084"/>
    </source>
</evidence>
<comment type="subunit">
    <text evidence="5">Component of the origin recognition complex (ORC).</text>
</comment>
<evidence type="ECO:0000259" key="7">
    <source>
        <dbReference type="Pfam" id="PF04084"/>
    </source>
</evidence>
<dbReference type="Proteomes" id="UP000045706">
    <property type="component" value="Unassembled WGS sequence"/>
</dbReference>
<dbReference type="Pfam" id="PF24882">
    <property type="entry name" value="WHD_ORC2"/>
    <property type="match status" value="1"/>
</dbReference>
<evidence type="ECO:0000256" key="3">
    <source>
        <dbReference type="ARBA" id="ARBA00022705"/>
    </source>
</evidence>
<dbReference type="GO" id="GO:0006260">
    <property type="term" value="P:DNA replication"/>
    <property type="evidence" value="ECO:0007669"/>
    <property type="project" value="UniProtKB-UniRule"/>
</dbReference>
<feature type="compositionally biased region" description="Polar residues" evidence="6">
    <location>
        <begin position="90"/>
        <end position="117"/>
    </location>
</feature>
<dbReference type="InterPro" id="IPR056773">
    <property type="entry name" value="WHD_ORC2"/>
</dbReference>
<evidence type="ECO:0000256" key="1">
    <source>
        <dbReference type="ARBA" id="ARBA00004123"/>
    </source>
</evidence>
<organism evidence="9 10">
    <name type="scientific">Verticillium longisporum</name>
    <name type="common">Verticillium dahliae var. longisporum</name>
    <dbReference type="NCBI Taxonomy" id="100787"/>
    <lineage>
        <taxon>Eukaryota</taxon>
        <taxon>Fungi</taxon>
        <taxon>Dikarya</taxon>
        <taxon>Ascomycota</taxon>
        <taxon>Pezizomycotina</taxon>
        <taxon>Sordariomycetes</taxon>
        <taxon>Hypocreomycetidae</taxon>
        <taxon>Glomerellales</taxon>
        <taxon>Plectosphaerellaceae</taxon>
        <taxon>Verticillium</taxon>
    </lineage>
</organism>
<dbReference type="AlphaFoldDB" id="A0A0G4L8W7"/>
<dbReference type="InterPro" id="IPR056772">
    <property type="entry name" value="RecA-like_ORC2"/>
</dbReference>
<accession>A0A0G4L8W7</accession>
<keyword evidence="4 5" id="KW-0539">Nucleus</keyword>
<evidence type="ECO:0000313" key="10">
    <source>
        <dbReference type="Proteomes" id="UP000045706"/>
    </source>
</evidence>
<feature type="region of interest" description="Disordered" evidence="6">
    <location>
        <begin position="1"/>
        <end position="138"/>
    </location>
</feature>
<dbReference type="EMBL" id="CVQI01008891">
    <property type="protein sequence ID" value="CRK18399.1"/>
    <property type="molecule type" value="Genomic_DNA"/>
</dbReference>
<feature type="compositionally biased region" description="Acidic residues" evidence="6">
    <location>
        <begin position="164"/>
        <end position="174"/>
    </location>
</feature>
<dbReference type="Pfam" id="PF04084">
    <property type="entry name" value="RecA-like_ORC2"/>
    <property type="match status" value="1"/>
</dbReference>
<name>A0A0G4L8W7_VERLO</name>
<gene>
    <name evidence="9" type="ORF">BN1723_011562</name>
</gene>
<feature type="compositionally biased region" description="Low complexity" evidence="6">
    <location>
        <begin position="175"/>
        <end position="184"/>
    </location>
</feature>
<feature type="domain" description="Origin recognition complex subunit 2 winged-helix" evidence="8">
    <location>
        <begin position="485"/>
        <end position="545"/>
    </location>
</feature>
<keyword evidence="3 5" id="KW-0235">DNA replication</keyword>
<feature type="region of interest" description="Disordered" evidence="6">
    <location>
        <begin position="162"/>
        <end position="207"/>
    </location>
</feature>
<evidence type="ECO:0000256" key="4">
    <source>
        <dbReference type="ARBA" id="ARBA00023242"/>
    </source>
</evidence>
<evidence type="ECO:0000256" key="2">
    <source>
        <dbReference type="ARBA" id="ARBA00007421"/>
    </source>
</evidence>
<comment type="subcellular location">
    <subcellularLocation>
        <location evidence="1 5">Nucleus</location>
    </subcellularLocation>
</comment>
<dbReference type="GO" id="GO:0003688">
    <property type="term" value="F:DNA replication origin binding"/>
    <property type="evidence" value="ECO:0007669"/>
    <property type="project" value="UniProtKB-UniRule"/>
</dbReference>
<comment type="similarity">
    <text evidence="2 5">Belongs to the ORC2 family.</text>
</comment>
<comment type="function">
    <text evidence="5">Component of the origin recognition complex (ORC) that binds origins of replication. DNA-binding is ATP-dependent. ORC is required to assemble the pre-replication complex necessary to initiate DNA replication.</text>
</comment>
<feature type="domain" description="Origin recognition complex subunit 2 RecA-like" evidence="7">
    <location>
        <begin position="254"/>
        <end position="420"/>
    </location>
</feature>
<evidence type="ECO:0000259" key="8">
    <source>
        <dbReference type="Pfam" id="PF24882"/>
    </source>
</evidence>
<dbReference type="PANTHER" id="PTHR14052">
    <property type="entry name" value="ORIGIN RECOGNITION COMPLEX SUBUNIT 2"/>
    <property type="match status" value="1"/>
</dbReference>
<dbReference type="PANTHER" id="PTHR14052:SF0">
    <property type="entry name" value="ORIGIN RECOGNITION COMPLEX SUBUNIT 2"/>
    <property type="match status" value="1"/>
</dbReference>
<evidence type="ECO:0000256" key="6">
    <source>
        <dbReference type="SAM" id="MobiDB-lite"/>
    </source>
</evidence>
<dbReference type="InterPro" id="IPR007220">
    <property type="entry name" value="ORC2"/>
</dbReference>